<sequence>MDNAHYIFKDVDFTATKDNNLPSSDVNIKEEAIVDEDILLLTSAEMEEFSRDSSNFRMVEDIVDGDALMENSSFNIQQLNDPQMNQTLTGENFTKLPIDVGSFYKMDQMKTDRNMTHFVKYKIQDGRHSKVYECGICSKEFGHQYTLMRHLPTHTDERKFQCNTCGK</sequence>
<dbReference type="SUPFAM" id="SSF57667">
    <property type="entry name" value="beta-beta-alpha zinc fingers"/>
    <property type="match status" value="1"/>
</dbReference>
<comment type="subcellular location">
    <subcellularLocation>
        <location evidence="1">Nucleus</location>
    </subcellularLocation>
</comment>
<dbReference type="GO" id="GO:0000981">
    <property type="term" value="F:DNA-binding transcription factor activity, RNA polymerase II-specific"/>
    <property type="evidence" value="ECO:0007669"/>
    <property type="project" value="TreeGrafter"/>
</dbReference>
<dbReference type="InParanoid" id="A0A7F5RIE9"/>
<dbReference type="PROSITE" id="PS00028">
    <property type="entry name" value="ZINC_FINGER_C2H2_1"/>
    <property type="match status" value="1"/>
</dbReference>
<feature type="domain" description="C2H2-type" evidence="10">
    <location>
        <begin position="132"/>
        <end position="159"/>
    </location>
</feature>
<protein>
    <submittedName>
        <fullName evidence="12">Zinc finger protein 8-like</fullName>
    </submittedName>
</protein>
<gene>
    <name evidence="12" type="primary">LOC112906197</name>
</gene>
<evidence type="ECO:0000256" key="6">
    <source>
        <dbReference type="ARBA" id="ARBA00023015"/>
    </source>
</evidence>
<dbReference type="GO" id="GO:0008270">
    <property type="term" value="F:zinc ion binding"/>
    <property type="evidence" value="ECO:0007669"/>
    <property type="project" value="UniProtKB-KW"/>
</dbReference>
<evidence type="ECO:0000259" key="10">
    <source>
        <dbReference type="PROSITE" id="PS50157"/>
    </source>
</evidence>
<proteinExistence type="predicted"/>
<feature type="non-terminal residue" evidence="12">
    <location>
        <position position="167"/>
    </location>
</feature>
<dbReference type="RefSeq" id="XP_025835763.1">
    <property type="nucleotide sequence ID" value="XM_025979978.1"/>
</dbReference>
<dbReference type="Gene3D" id="3.30.160.60">
    <property type="entry name" value="Classic Zinc Finger"/>
    <property type="match status" value="1"/>
</dbReference>
<evidence type="ECO:0000256" key="4">
    <source>
        <dbReference type="ARBA" id="ARBA00022771"/>
    </source>
</evidence>
<dbReference type="PROSITE" id="PS50157">
    <property type="entry name" value="ZINC_FINGER_C2H2_2"/>
    <property type="match status" value="1"/>
</dbReference>
<organism evidence="11 12">
    <name type="scientific">Agrilus planipennis</name>
    <name type="common">Emerald ash borer</name>
    <name type="synonym">Agrilus marcopoli</name>
    <dbReference type="NCBI Taxonomy" id="224129"/>
    <lineage>
        <taxon>Eukaryota</taxon>
        <taxon>Metazoa</taxon>
        <taxon>Ecdysozoa</taxon>
        <taxon>Arthropoda</taxon>
        <taxon>Hexapoda</taxon>
        <taxon>Insecta</taxon>
        <taxon>Pterygota</taxon>
        <taxon>Neoptera</taxon>
        <taxon>Endopterygota</taxon>
        <taxon>Coleoptera</taxon>
        <taxon>Polyphaga</taxon>
        <taxon>Elateriformia</taxon>
        <taxon>Buprestoidea</taxon>
        <taxon>Buprestidae</taxon>
        <taxon>Agrilinae</taxon>
        <taxon>Agrilus</taxon>
    </lineage>
</organism>
<keyword evidence="3" id="KW-0677">Repeat</keyword>
<evidence type="ECO:0000256" key="2">
    <source>
        <dbReference type="ARBA" id="ARBA00022723"/>
    </source>
</evidence>
<accession>A0A7F5RIE9</accession>
<keyword evidence="11" id="KW-1185">Reference proteome</keyword>
<dbReference type="InterPro" id="IPR050717">
    <property type="entry name" value="C2H2-ZF_Transcription_Reg"/>
</dbReference>
<evidence type="ECO:0000256" key="5">
    <source>
        <dbReference type="ARBA" id="ARBA00022833"/>
    </source>
</evidence>
<dbReference type="PANTHER" id="PTHR14196:SF0">
    <property type="entry name" value="PROTEIN BOWEL"/>
    <property type="match status" value="1"/>
</dbReference>
<dbReference type="GO" id="GO:0005634">
    <property type="term" value="C:nucleus"/>
    <property type="evidence" value="ECO:0007669"/>
    <property type="project" value="UniProtKB-SubCell"/>
</dbReference>
<evidence type="ECO:0000256" key="1">
    <source>
        <dbReference type="ARBA" id="ARBA00004123"/>
    </source>
</evidence>
<dbReference type="GO" id="GO:0000977">
    <property type="term" value="F:RNA polymerase II transcription regulatory region sequence-specific DNA binding"/>
    <property type="evidence" value="ECO:0007669"/>
    <property type="project" value="TreeGrafter"/>
</dbReference>
<keyword evidence="4 9" id="KW-0863">Zinc-finger</keyword>
<evidence type="ECO:0000256" key="8">
    <source>
        <dbReference type="ARBA" id="ARBA00023242"/>
    </source>
</evidence>
<dbReference type="AlphaFoldDB" id="A0A7F5RIE9"/>
<dbReference type="KEGG" id="apln:112906197"/>
<dbReference type="InterPro" id="IPR013087">
    <property type="entry name" value="Znf_C2H2_type"/>
</dbReference>
<evidence type="ECO:0000256" key="3">
    <source>
        <dbReference type="ARBA" id="ARBA00022737"/>
    </source>
</evidence>
<keyword evidence="6" id="KW-0805">Transcription regulation</keyword>
<evidence type="ECO:0000313" key="12">
    <source>
        <dbReference type="RefSeq" id="XP_025835763.1"/>
    </source>
</evidence>
<keyword evidence="7" id="KW-0804">Transcription</keyword>
<dbReference type="InterPro" id="IPR036236">
    <property type="entry name" value="Znf_C2H2_sf"/>
</dbReference>
<dbReference type="OrthoDB" id="6077919at2759"/>
<keyword evidence="2" id="KW-0479">Metal-binding</keyword>
<dbReference type="GeneID" id="112906197"/>
<dbReference type="PANTHER" id="PTHR14196">
    <property type="entry name" value="ODD-SKIPPED - RELATED"/>
    <property type="match status" value="1"/>
</dbReference>
<dbReference type="Proteomes" id="UP000192223">
    <property type="component" value="Unplaced"/>
</dbReference>
<reference evidence="12" key="1">
    <citation type="submission" date="2025-08" db="UniProtKB">
        <authorList>
            <consortium name="RefSeq"/>
        </authorList>
    </citation>
    <scope>IDENTIFICATION</scope>
    <source>
        <tissue evidence="12">Entire body</tissue>
    </source>
</reference>
<keyword evidence="8" id="KW-0539">Nucleus</keyword>
<evidence type="ECO:0000256" key="9">
    <source>
        <dbReference type="PROSITE-ProRule" id="PRU00042"/>
    </source>
</evidence>
<keyword evidence="5" id="KW-0862">Zinc</keyword>
<evidence type="ECO:0000313" key="11">
    <source>
        <dbReference type="Proteomes" id="UP000192223"/>
    </source>
</evidence>
<evidence type="ECO:0000256" key="7">
    <source>
        <dbReference type="ARBA" id="ARBA00023163"/>
    </source>
</evidence>
<name>A0A7F5RIE9_AGRPL</name>